<sequence length="114" mass="12742">MFLEIIVLPREDDRSPKRRTDKASKAPSAPKAPQPQVTRGRAELAQQWREEGKAFHGAVLEFIKAQHLLGAVKWMSEPGLLPQVTLVASDRVLEKLQSEPRFAAGRSLSMNLQT</sequence>
<dbReference type="RefSeq" id="WP_171435788.1">
    <property type="nucleotide sequence ID" value="NZ_JABFJV010000083.1"/>
</dbReference>
<feature type="compositionally biased region" description="Low complexity" evidence="1">
    <location>
        <begin position="25"/>
        <end position="36"/>
    </location>
</feature>
<organism evidence="2 3">
    <name type="scientific">Corallococcus exercitus</name>
    <dbReference type="NCBI Taxonomy" id="2316736"/>
    <lineage>
        <taxon>Bacteria</taxon>
        <taxon>Pseudomonadati</taxon>
        <taxon>Myxococcota</taxon>
        <taxon>Myxococcia</taxon>
        <taxon>Myxococcales</taxon>
        <taxon>Cystobacterineae</taxon>
        <taxon>Myxococcaceae</taxon>
        <taxon>Corallococcus</taxon>
    </lineage>
</organism>
<dbReference type="Proteomes" id="UP000563426">
    <property type="component" value="Unassembled WGS sequence"/>
</dbReference>
<comment type="caution">
    <text evidence="2">The sequence shown here is derived from an EMBL/GenBank/DDBJ whole genome shotgun (WGS) entry which is preliminary data.</text>
</comment>
<name>A0A7Y4KJ60_9BACT</name>
<keyword evidence="3" id="KW-1185">Reference proteome</keyword>
<dbReference type="EMBL" id="JABFJV010000083">
    <property type="protein sequence ID" value="NOK34796.1"/>
    <property type="molecule type" value="Genomic_DNA"/>
</dbReference>
<evidence type="ECO:0000313" key="3">
    <source>
        <dbReference type="Proteomes" id="UP000563426"/>
    </source>
</evidence>
<evidence type="ECO:0000313" key="2">
    <source>
        <dbReference type="EMBL" id="NOK34796.1"/>
    </source>
</evidence>
<proteinExistence type="predicted"/>
<evidence type="ECO:0000256" key="1">
    <source>
        <dbReference type="SAM" id="MobiDB-lite"/>
    </source>
</evidence>
<accession>A0A7Y4KJ60</accession>
<protein>
    <submittedName>
        <fullName evidence="2">Uncharacterized protein</fullName>
    </submittedName>
</protein>
<dbReference type="AlphaFoldDB" id="A0A7Y4KJ60"/>
<gene>
    <name evidence="2" type="ORF">HMI49_16475</name>
</gene>
<feature type="region of interest" description="Disordered" evidence="1">
    <location>
        <begin position="1"/>
        <end position="43"/>
    </location>
</feature>
<reference evidence="2 3" key="1">
    <citation type="submission" date="2020-05" db="EMBL/GenBank/DDBJ databases">
        <authorList>
            <person name="Whitworth D."/>
        </authorList>
    </citation>
    <scope>NUCLEOTIDE SEQUENCE [LARGE SCALE GENOMIC DNA]</scope>
    <source>
        <strain evidence="2 3">AB043B</strain>
    </source>
</reference>